<dbReference type="Pfam" id="PF14905">
    <property type="entry name" value="OMP_b-brl_3"/>
    <property type="match status" value="1"/>
</dbReference>
<dbReference type="InterPro" id="IPR008969">
    <property type="entry name" value="CarboxyPept-like_regulatory"/>
</dbReference>
<protein>
    <submittedName>
        <fullName evidence="2">TonB-dependent receptor</fullName>
    </submittedName>
</protein>
<dbReference type="eggNOG" id="COG4206">
    <property type="taxonomic scope" value="Bacteria"/>
</dbReference>
<evidence type="ECO:0000313" key="2">
    <source>
        <dbReference type="EMBL" id="KGN73397.1"/>
    </source>
</evidence>
<reference evidence="2 3" key="1">
    <citation type="submission" date="2014-09" db="EMBL/GenBank/DDBJ databases">
        <title>Draft Genome Sequence of Porphyromonas macacae COT-192_OH2859.</title>
        <authorList>
            <person name="Wallis C."/>
            <person name="Deusch O."/>
            <person name="O'Flynn C."/>
            <person name="Davis I."/>
            <person name="Horsfall A."/>
            <person name="Kirkwood N."/>
            <person name="Harris S."/>
            <person name="Eisen J.A."/>
            <person name="Coil D.A."/>
            <person name="Darling A.E."/>
            <person name="Jospin G."/>
            <person name="Alexiev A."/>
        </authorList>
    </citation>
    <scope>NUCLEOTIDE SEQUENCE [LARGE SCALE GENOMIC DNA]</scope>
    <source>
        <strain evidence="3">COT-192 OH2859</strain>
    </source>
</reference>
<gene>
    <name evidence="2" type="ORF">HQ47_08000</name>
</gene>
<dbReference type="SUPFAM" id="SSF56935">
    <property type="entry name" value="Porins"/>
    <property type="match status" value="1"/>
</dbReference>
<dbReference type="SUPFAM" id="SSF49464">
    <property type="entry name" value="Carboxypeptidase regulatory domain-like"/>
    <property type="match status" value="1"/>
</dbReference>
<proteinExistence type="predicted"/>
<keyword evidence="2" id="KW-0675">Receptor</keyword>
<evidence type="ECO:0000259" key="1">
    <source>
        <dbReference type="Pfam" id="PF14905"/>
    </source>
</evidence>
<accession>A0A0A2E719</accession>
<dbReference type="AlphaFoldDB" id="A0A0A2E719"/>
<comment type="caution">
    <text evidence="2">The sequence shown here is derived from an EMBL/GenBank/DDBJ whole genome shotgun (WGS) entry which is preliminary data.</text>
</comment>
<dbReference type="Pfam" id="PF13715">
    <property type="entry name" value="CarbopepD_reg_2"/>
    <property type="match status" value="1"/>
</dbReference>
<dbReference type="Gene3D" id="2.170.130.10">
    <property type="entry name" value="TonB-dependent receptor, plug domain"/>
    <property type="match status" value="1"/>
</dbReference>
<dbReference type="OrthoDB" id="910296at2"/>
<keyword evidence="3" id="KW-1185">Reference proteome</keyword>
<sequence>MTILKQTKLHKIAFFCSLLFLYTFVVFSQTGNQTTVSYQGTVIEAKAKQPLAGATITLQTAKGVLLTGTISEKNGNFNLTWQGEINNATDSLILQCSFLGFDPLTLNVPVTKSHNVGIVPMEESVQNLQEVTVVARRAPFKFERGTYLAKISGSSLSKLSSANDVLKRLPLLTGDRGAFSVRGRGQALIYINRREVRDPSEIQNIDASQIESVRIITDPGVSYPIGTKAVIQITVKKPRERHLGVTIESELYQRKRFSEYHTLRANYTKNNLSVITLLRMEDSKLDPESDIKYKVNRPQGDLTFSVAGWSKLNRLRYSFDNGLNYDINDDQSLGYYVSASLNPEKTSVYDNAYRKNDTSMGDHTSTVKKKGNGINGTLYYIGSIGGIKINFQNFLYYSFNKENRSLMLARDNYFGMDNKSNSFMNDTKLEFANDGLGGNLNYGLQWTYTRRKDESVIHKGEIKGDDVLALQNLLGPFFSYNWTNEKLSVSAGLRMEWEKKEYPHQSRFNSDHIYYNPKIGINYSFSNGINSSLNWQTFTARPQYFVLSGIASQTYPFLYKNGNPFLKSTRVNNFNLDFSYKELMIQTSAKHISNGISSFYRFDEATQTIRQTFENKPTHWEYGLSLIYQVKPFRFWTIDFYGESGYANFSWGSQPSRDYFKKVSYFADVTNTFTLPHDFTINLYSGYFRSLSSIEESLGTGGISGSIDKFFFDRKLYISLNIGQYIQKINRMRTELDNIRIDQLWDTVNRYVGLTVKYTFNNVRTTNKASKGNKSEMQRF</sequence>
<evidence type="ECO:0000313" key="3">
    <source>
        <dbReference type="Proteomes" id="UP000030103"/>
    </source>
</evidence>
<feature type="domain" description="Outer membrane protein beta-barrel" evidence="1">
    <location>
        <begin position="367"/>
        <end position="758"/>
    </location>
</feature>
<dbReference type="STRING" id="28115.HQ47_08000"/>
<dbReference type="RefSeq" id="WP_036874567.1">
    <property type="nucleotide sequence ID" value="NZ_JASBZX010000005.1"/>
</dbReference>
<name>A0A0A2E719_9PORP</name>
<dbReference type="EMBL" id="JRFA01000023">
    <property type="protein sequence ID" value="KGN73397.1"/>
    <property type="molecule type" value="Genomic_DNA"/>
</dbReference>
<dbReference type="InterPro" id="IPR041700">
    <property type="entry name" value="OMP_b-brl_3"/>
</dbReference>
<dbReference type="InterPro" id="IPR037066">
    <property type="entry name" value="Plug_dom_sf"/>
</dbReference>
<organism evidence="2 3">
    <name type="scientific">Porphyromonas macacae</name>
    <dbReference type="NCBI Taxonomy" id="28115"/>
    <lineage>
        <taxon>Bacteria</taxon>
        <taxon>Pseudomonadati</taxon>
        <taxon>Bacteroidota</taxon>
        <taxon>Bacteroidia</taxon>
        <taxon>Bacteroidales</taxon>
        <taxon>Porphyromonadaceae</taxon>
        <taxon>Porphyromonas</taxon>
    </lineage>
</organism>
<dbReference type="Proteomes" id="UP000030103">
    <property type="component" value="Unassembled WGS sequence"/>
</dbReference>